<organism evidence="3 4">
    <name type="scientific">Podospora australis</name>
    <dbReference type="NCBI Taxonomy" id="1536484"/>
    <lineage>
        <taxon>Eukaryota</taxon>
        <taxon>Fungi</taxon>
        <taxon>Dikarya</taxon>
        <taxon>Ascomycota</taxon>
        <taxon>Pezizomycotina</taxon>
        <taxon>Sordariomycetes</taxon>
        <taxon>Sordariomycetidae</taxon>
        <taxon>Sordariales</taxon>
        <taxon>Podosporaceae</taxon>
        <taxon>Podospora</taxon>
    </lineage>
</organism>
<feature type="domain" description="2EXR" evidence="2">
    <location>
        <begin position="44"/>
        <end position="110"/>
    </location>
</feature>
<proteinExistence type="predicted"/>
<dbReference type="Proteomes" id="UP001302126">
    <property type="component" value="Unassembled WGS sequence"/>
</dbReference>
<dbReference type="InterPro" id="IPR045518">
    <property type="entry name" value="2EXR"/>
</dbReference>
<accession>A0AAN6WPL8</accession>
<feature type="region of interest" description="Disordered" evidence="1">
    <location>
        <begin position="126"/>
        <end position="155"/>
    </location>
</feature>
<evidence type="ECO:0000259" key="2">
    <source>
        <dbReference type="Pfam" id="PF20150"/>
    </source>
</evidence>
<dbReference type="PANTHER" id="PTHR35910:SF1">
    <property type="entry name" value="2EXR DOMAIN-CONTAINING PROTEIN"/>
    <property type="match status" value="1"/>
</dbReference>
<dbReference type="AlphaFoldDB" id="A0AAN6WPL8"/>
<protein>
    <recommendedName>
        <fullName evidence="2">2EXR domain-containing protein</fullName>
    </recommendedName>
</protein>
<name>A0AAN6WPL8_9PEZI</name>
<sequence length="454" mass="51653">MASESSDSTDGPLGFPISRGGTANYKDLPLFTESNFPKVPAFRFSLFPLLPTEIQLQIWREALRDVTDQRPRLIPLRSLLPPLQETHAVVRILSQTCGGSREVAIRCLKECRKHEKHHNRIIPAIEEPAPPAPVGPVQPAGNNIFGNGNPGQGGQALPAGVPPPIAAARFGDINHVELNRFTNPLYNHIHNDTDYILFTKDNFGWLSTNPTDAVGILRRKVNIAAPVSTWHTFFRSEAVQVPLQHSWPITRAPSALFLLPIDKRIFTAAGSGSKATEAVSDENARWVQATDIPWDLLRVWSDDEMRLFHESYSWRPRFADRTMTSHQLPPPNSEAEEAKKLARHNSDNPFDQWTDANLIFETWHCFHVMFPDALTAADSDPPRFKVRFAHVKHIEMYDFLDERPTVKPSRTSLDWTRFIPRWSAEEMRRYLTTRKLAYPDRSKSELYPHPDDMP</sequence>
<dbReference type="PANTHER" id="PTHR35910">
    <property type="entry name" value="2EXR DOMAIN-CONTAINING PROTEIN"/>
    <property type="match status" value="1"/>
</dbReference>
<gene>
    <name evidence="3" type="ORF">QBC35DRAFT_298485</name>
</gene>
<keyword evidence="4" id="KW-1185">Reference proteome</keyword>
<reference evidence="3" key="2">
    <citation type="submission" date="2023-05" db="EMBL/GenBank/DDBJ databases">
        <authorList>
            <consortium name="Lawrence Berkeley National Laboratory"/>
            <person name="Steindorff A."/>
            <person name="Hensen N."/>
            <person name="Bonometti L."/>
            <person name="Westerberg I."/>
            <person name="Brannstrom I.O."/>
            <person name="Guillou S."/>
            <person name="Cros-Aarteil S."/>
            <person name="Calhoun S."/>
            <person name="Haridas S."/>
            <person name="Kuo A."/>
            <person name="Mondo S."/>
            <person name="Pangilinan J."/>
            <person name="Riley R."/>
            <person name="Labutti K."/>
            <person name="Andreopoulos B."/>
            <person name="Lipzen A."/>
            <person name="Chen C."/>
            <person name="Yanf M."/>
            <person name="Daum C."/>
            <person name="Ng V."/>
            <person name="Clum A."/>
            <person name="Ohm R."/>
            <person name="Martin F."/>
            <person name="Silar P."/>
            <person name="Natvig D."/>
            <person name="Lalanne C."/>
            <person name="Gautier V."/>
            <person name="Ament-Velasquez S.L."/>
            <person name="Kruys A."/>
            <person name="Hutchinson M.I."/>
            <person name="Powell A.J."/>
            <person name="Barry K."/>
            <person name="Miller A.N."/>
            <person name="Grigoriev I.V."/>
            <person name="Debuchy R."/>
            <person name="Gladieux P."/>
            <person name="Thoren M.H."/>
            <person name="Johannesson H."/>
        </authorList>
    </citation>
    <scope>NUCLEOTIDE SEQUENCE</scope>
    <source>
        <strain evidence="3">PSN309</strain>
    </source>
</reference>
<evidence type="ECO:0000313" key="3">
    <source>
        <dbReference type="EMBL" id="KAK4185666.1"/>
    </source>
</evidence>
<dbReference type="Pfam" id="PF20150">
    <property type="entry name" value="2EXR"/>
    <property type="match status" value="1"/>
</dbReference>
<evidence type="ECO:0000256" key="1">
    <source>
        <dbReference type="SAM" id="MobiDB-lite"/>
    </source>
</evidence>
<evidence type="ECO:0000313" key="4">
    <source>
        <dbReference type="Proteomes" id="UP001302126"/>
    </source>
</evidence>
<comment type="caution">
    <text evidence="3">The sequence shown here is derived from an EMBL/GenBank/DDBJ whole genome shotgun (WGS) entry which is preliminary data.</text>
</comment>
<dbReference type="EMBL" id="MU864443">
    <property type="protein sequence ID" value="KAK4185666.1"/>
    <property type="molecule type" value="Genomic_DNA"/>
</dbReference>
<reference evidence="3" key="1">
    <citation type="journal article" date="2023" name="Mol. Phylogenet. Evol.">
        <title>Genome-scale phylogeny and comparative genomics of the fungal order Sordariales.</title>
        <authorList>
            <person name="Hensen N."/>
            <person name="Bonometti L."/>
            <person name="Westerberg I."/>
            <person name="Brannstrom I.O."/>
            <person name="Guillou S."/>
            <person name="Cros-Aarteil S."/>
            <person name="Calhoun S."/>
            <person name="Haridas S."/>
            <person name="Kuo A."/>
            <person name="Mondo S."/>
            <person name="Pangilinan J."/>
            <person name="Riley R."/>
            <person name="LaButti K."/>
            <person name="Andreopoulos B."/>
            <person name="Lipzen A."/>
            <person name="Chen C."/>
            <person name="Yan M."/>
            <person name="Daum C."/>
            <person name="Ng V."/>
            <person name="Clum A."/>
            <person name="Steindorff A."/>
            <person name="Ohm R.A."/>
            <person name="Martin F."/>
            <person name="Silar P."/>
            <person name="Natvig D.O."/>
            <person name="Lalanne C."/>
            <person name="Gautier V."/>
            <person name="Ament-Velasquez S.L."/>
            <person name="Kruys A."/>
            <person name="Hutchinson M.I."/>
            <person name="Powell A.J."/>
            <person name="Barry K."/>
            <person name="Miller A.N."/>
            <person name="Grigoriev I.V."/>
            <person name="Debuchy R."/>
            <person name="Gladieux P."/>
            <person name="Hiltunen Thoren M."/>
            <person name="Johannesson H."/>
        </authorList>
    </citation>
    <scope>NUCLEOTIDE SEQUENCE</scope>
    <source>
        <strain evidence="3">PSN309</strain>
    </source>
</reference>